<keyword evidence="4" id="KW-1185">Reference proteome</keyword>
<dbReference type="GO" id="GO:0008270">
    <property type="term" value="F:zinc ion binding"/>
    <property type="evidence" value="ECO:0007669"/>
    <property type="project" value="UniProtKB-KW"/>
</dbReference>
<reference evidence="3 4" key="1">
    <citation type="journal article" date="2018" name="Mol. Plant">
        <title>The genome of Artemisia annua provides insight into the evolution of Asteraceae family and artemisinin biosynthesis.</title>
        <authorList>
            <person name="Shen Q."/>
            <person name="Zhang L."/>
            <person name="Liao Z."/>
            <person name="Wang S."/>
            <person name="Yan T."/>
            <person name="Shi P."/>
            <person name="Liu M."/>
            <person name="Fu X."/>
            <person name="Pan Q."/>
            <person name="Wang Y."/>
            <person name="Lv Z."/>
            <person name="Lu X."/>
            <person name="Zhang F."/>
            <person name="Jiang W."/>
            <person name="Ma Y."/>
            <person name="Chen M."/>
            <person name="Hao X."/>
            <person name="Li L."/>
            <person name="Tang Y."/>
            <person name="Lv G."/>
            <person name="Zhou Y."/>
            <person name="Sun X."/>
            <person name="Brodelius P.E."/>
            <person name="Rose J.K.C."/>
            <person name="Tang K."/>
        </authorList>
    </citation>
    <scope>NUCLEOTIDE SEQUENCE [LARGE SCALE GENOMIC DNA]</scope>
    <source>
        <strain evidence="4">cv. Huhao1</strain>
        <tissue evidence="3">Leaf</tissue>
    </source>
</reference>
<comment type="caution">
    <text evidence="3">The sequence shown here is derived from an EMBL/GenBank/DDBJ whole genome shotgun (WGS) entry which is preliminary data.</text>
</comment>
<proteinExistence type="predicted"/>
<dbReference type="SMART" id="SM00343">
    <property type="entry name" value="ZnF_C2HC"/>
    <property type="match status" value="1"/>
</dbReference>
<dbReference type="AlphaFoldDB" id="A0A2U1KI52"/>
<organism evidence="3 4">
    <name type="scientific">Artemisia annua</name>
    <name type="common">Sweet wormwood</name>
    <dbReference type="NCBI Taxonomy" id="35608"/>
    <lineage>
        <taxon>Eukaryota</taxon>
        <taxon>Viridiplantae</taxon>
        <taxon>Streptophyta</taxon>
        <taxon>Embryophyta</taxon>
        <taxon>Tracheophyta</taxon>
        <taxon>Spermatophyta</taxon>
        <taxon>Magnoliopsida</taxon>
        <taxon>eudicotyledons</taxon>
        <taxon>Gunneridae</taxon>
        <taxon>Pentapetalae</taxon>
        <taxon>asterids</taxon>
        <taxon>campanulids</taxon>
        <taxon>Asterales</taxon>
        <taxon>Asteraceae</taxon>
        <taxon>Asteroideae</taxon>
        <taxon>Anthemideae</taxon>
        <taxon>Artemisiinae</taxon>
        <taxon>Artemisia</taxon>
    </lineage>
</organism>
<dbReference type="Proteomes" id="UP000245207">
    <property type="component" value="Unassembled WGS sequence"/>
</dbReference>
<keyword evidence="1" id="KW-0862">Zinc</keyword>
<evidence type="ECO:0000256" key="1">
    <source>
        <dbReference type="PROSITE-ProRule" id="PRU00047"/>
    </source>
</evidence>
<dbReference type="EMBL" id="PKPP01018194">
    <property type="protein sequence ID" value="PWA36435.1"/>
    <property type="molecule type" value="Genomic_DNA"/>
</dbReference>
<dbReference type="InterPro" id="IPR005162">
    <property type="entry name" value="Retrotrans_gag_dom"/>
</dbReference>
<dbReference type="Gene3D" id="4.10.60.10">
    <property type="entry name" value="Zinc finger, CCHC-type"/>
    <property type="match status" value="1"/>
</dbReference>
<protein>
    <submittedName>
        <fullName evidence="3">Zinc finger, CCHC-type, Retrotransposon gag domain protein</fullName>
    </submittedName>
</protein>
<evidence type="ECO:0000259" key="2">
    <source>
        <dbReference type="PROSITE" id="PS50158"/>
    </source>
</evidence>
<sequence length="424" mass="48767">MQKTRLLTLRKYLKCWDVLISSRLGWQVTSWKLIALSWWKAHKQAKRGDEYVATLTWNEFRDIFFLHYFPQSEQQKYEREYHTIRQVEGKTSAEFMKRFLRLAGFLGAKAVNTEFIDVALVANASRNIKILRERERQNNKRNCDGAVYDRQLREKTRGGMIRGSMIRRVMTGVVMAYMVCHRVTGACFSCGLIGHLARDCSKNGGNNDKENGNNKQPAAKGRVFSLTNDQAANASGIVTGTLHMYDRANTMEEPIRVNRPIAASMNSTEQAPSPLPLTREQIILLNNGSMTLKQATAMFNVDLRKFKAVLRKENILVWNQVNGLNKRIHGYKNRITMFISAAEEMMVHVVRGWYSFENVIRIIEEENKLTRGCYELSYKASDGDVLIKTDRNWHDAVRFFKWDGYIMRLDLKKIPTDAGTSSAA</sequence>
<dbReference type="PROSITE" id="PS50158">
    <property type="entry name" value="ZF_CCHC"/>
    <property type="match status" value="1"/>
</dbReference>
<accession>A0A2U1KI52</accession>
<dbReference type="Pfam" id="PF00098">
    <property type="entry name" value="zf-CCHC"/>
    <property type="match status" value="1"/>
</dbReference>
<dbReference type="InterPro" id="IPR001878">
    <property type="entry name" value="Znf_CCHC"/>
</dbReference>
<keyword evidence="1" id="KW-0479">Metal-binding</keyword>
<name>A0A2U1KI52_ARTAN</name>
<dbReference type="OrthoDB" id="786614at2759"/>
<evidence type="ECO:0000313" key="3">
    <source>
        <dbReference type="EMBL" id="PWA36435.1"/>
    </source>
</evidence>
<dbReference type="GO" id="GO:0003676">
    <property type="term" value="F:nucleic acid binding"/>
    <property type="evidence" value="ECO:0007669"/>
    <property type="project" value="InterPro"/>
</dbReference>
<keyword evidence="1" id="KW-0863">Zinc-finger</keyword>
<evidence type="ECO:0000313" key="4">
    <source>
        <dbReference type="Proteomes" id="UP000245207"/>
    </source>
</evidence>
<dbReference type="Pfam" id="PF03732">
    <property type="entry name" value="Retrotrans_gag"/>
    <property type="match status" value="1"/>
</dbReference>
<feature type="domain" description="CCHC-type" evidence="2">
    <location>
        <begin position="187"/>
        <end position="202"/>
    </location>
</feature>
<gene>
    <name evidence="3" type="ORF">CTI12_AA599940</name>
</gene>